<feature type="transmembrane region" description="Helical" evidence="8">
    <location>
        <begin position="312"/>
        <end position="332"/>
    </location>
</feature>
<dbReference type="GO" id="GO:0016020">
    <property type="term" value="C:membrane"/>
    <property type="evidence" value="ECO:0007669"/>
    <property type="project" value="UniProtKB-SubCell"/>
</dbReference>
<dbReference type="Pfam" id="PF00083">
    <property type="entry name" value="Sugar_tr"/>
    <property type="match status" value="1"/>
</dbReference>
<gene>
    <name evidence="10" type="ORF">PV08_07015</name>
</gene>
<feature type="transmembrane region" description="Helical" evidence="8">
    <location>
        <begin position="121"/>
        <end position="142"/>
    </location>
</feature>
<dbReference type="Proteomes" id="UP000053328">
    <property type="component" value="Unassembled WGS sequence"/>
</dbReference>
<dbReference type="GO" id="GO:0005351">
    <property type="term" value="F:carbohydrate:proton symporter activity"/>
    <property type="evidence" value="ECO:0007669"/>
    <property type="project" value="TreeGrafter"/>
</dbReference>
<feature type="transmembrane region" description="Helical" evidence="8">
    <location>
        <begin position="12"/>
        <end position="39"/>
    </location>
</feature>
<comment type="similarity">
    <text evidence="2 7">Belongs to the major facilitator superfamily. Sugar transporter (TC 2.A.1.1) family.</text>
</comment>
<keyword evidence="3 7" id="KW-0813">Transport</keyword>
<feature type="transmembrane region" description="Helical" evidence="8">
    <location>
        <begin position="67"/>
        <end position="89"/>
    </location>
</feature>
<dbReference type="PANTHER" id="PTHR48022:SF11">
    <property type="entry name" value="MONOSACCHARIDE TRANSPORTER (HXT8), PUTATIVE (AFU_ORTHOLOGUE AFUA_2G08120)-RELATED"/>
    <property type="match status" value="1"/>
</dbReference>
<keyword evidence="11" id="KW-1185">Reference proteome</keyword>
<dbReference type="InterPro" id="IPR050360">
    <property type="entry name" value="MFS_Sugar_Transporters"/>
</dbReference>
<evidence type="ECO:0000256" key="2">
    <source>
        <dbReference type="ARBA" id="ARBA00010992"/>
    </source>
</evidence>
<dbReference type="EMBL" id="KN847496">
    <property type="protein sequence ID" value="KIW14233.1"/>
    <property type="molecule type" value="Genomic_DNA"/>
</dbReference>
<dbReference type="AlphaFoldDB" id="A0A0D2B5L9"/>
<dbReference type="OrthoDB" id="6612291at2759"/>
<proteinExistence type="inferred from homology"/>
<dbReference type="RefSeq" id="XP_016234449.1">
    <property type="nucleotide sequence ID" value="XM_016381347.1"/>
</dbReference>
<dbReference type="InterPro" id="IPR005828">
    <property type="entry name" value="MFS_sugar_transport-like"/>
</dbReference>
<feature type="transmembrane region" description="Helical" evidence="8">
    <location>
        <begin position="154"/>
        <end position="180"/>
    </location>
</feature>
<evidence type="ECO:0000256" key="6">
    <source>
        <dbReference type="ARBA" id="ARBA00023136"/>
    </source>
</evidence>
<sequence>MAFGTERHWSAWNFFICWMVSLGQIAFGYPASIIGVTLAQPSFLVYMGLLDITQDPPALTPGADQKIGAMSGVFQAGAAINVFIAGWVADRWGRKAALYECGFLSLLGGALLCGARNAPMFIVARLFAGGGSWGYLAVTPFYSAELAPPGLRGLMVGMNGVNIALGYGLASYMGLAFYFVDNSPDAQWRAPLGIALIWPVMMCLVCLVIPESPRYLLMKGRIEEARKVVFKLHARKDDPDNTFARSEFYQMTKQAEMDRELEPGWLEMFRRPSYRRRSFLAMGFAFIGQSTGVLVLNNYGPTIYASLGFDTLYQLIFQCGWITVGILGNIIGALIMDWTGRRPLMVIGVAGCCISLILEAAMVSSFAEEGTNKAGLRMGVAAAYLFLLIYSIGIDVAGVVFYSELFPNHLRAKGLALSIGVIALTDLVYLQVSATAFANIGWKFYLVFIIISGLGAIVAWFVLPETKNIPLEEMAKLFGEDVAVYAQDLHFDANTHELVVDEHGNNQIRKIATEVYEPGHGTAASADVEKAGALHGHAAEQIEKV</sequence>
<reference evidence="10 11" key="1">
    <citation type="submission" date="2015-01" db="EMBL/GenBank/DDBJ databases">
        <title>The Genome Sequence of Exophiala spinifera CBS89968.</title>
        <authorList>
            <consortium name="The Broad Institute Genomics Platform"/>
            <person name="Cuomo C."/>
            <person name="de Hoog S."/>
            <person name="Gorbushina A."/>
            <person name="Stielow B."/>
            <person name="Teixiera M."/>
            <person name="Abouelleil A."/>
            <person name="Chapman S.B."/>
            <person name="Priest M."/>
            <person name="Young S.K."/>
            <person name="Wortman J."/>
            <person name="Nusbaum C."/>
            <person name="Birren B."/>
        </authorList>
    </citation>
    <scope>NUCLEOTIDE SEQUENCE [LARGE SCALE GENOMIC DNA]</scope>
    <source>
        <strain evidence="10 11">CBS 89968</strain>
    </source>
</reference>
<feature type="domain" description="Major facilitator superfamily (MFS) profile" evidence="9">
    <location>
        <begin position="16"/>
        <end position="467"/>
    </location>
</feature>
<feature type="transmembrane region" description="Helical" evidence="8">
    <location>
        <begin position="414"/>
        <end position="432"/>
    </location>
</feature>
<organism evidence="10 11">
    <name type="scientific">Exophiala spinifera</name>
    <dbReference type="NCBI Taxonomy" id="91928"/>
    <lineage>
        <taxon>Eukaryota</taxon>
        <taxon>Fungi</taxon>
        <taxon>Dikarya</taxon>
        <taxon>Ascomycota</taxon>
        <taxon>Pezizomycotina</taxon>
        <taxon>Eurotiomycetes</taxon>
        <taxon>Chaetothyriomycetidae</taxon>
        <taxon>Chaetothyriales</taxon>
        <taxon>Herpotrichiellaceae</taxon>
        <taxon>Exophiala</taxon>
    </lineage>
</organism>
<dbReference type="NCBIfam" id="TIGR00879">
    <property type="entry name" value="SP"/>
    <property type="match status" value="1"/>
</dbReference>
<dbReference type="InterPro" id="IPR036259">
    <property type="entry name" value="MFS_trans_sf"/>
</dbReference>
<feature type="transmembrane region" description="Helical" evidence="8">
    <location>
        <begin position="192"/>
        <end position="209"/>
    </location>
</feature>
<dbReference type="VEuPathDB" id="FungiDB:PV08_07015"/>
<feature type="transmembrane region" description="Helical" evidence="8">
    <location>
        <begin position="96"/>
        <end position="115"/>
    </location>
</feature>
<evidence type="ECO:0000256" key="1">
    <source>
        <dbReference type="ARBA" id="ARBA00004141"/>
    </source>
</evidence>
<dbReference type="Gene3D" id="1.20.1250.20">
    <property type="entry name" value="MFS general substrate transporter like domains"/>
    <property type="match status" value="1"/>
</dbReference>
<evidence type="ECO:0000256" key="4">
    <source>
        <dbReference type="ARBA" id="ARBA00022692"/>
    </source>
</evidence>
<dbReference type="FunFam" id="1.20.1250.20:FF:001515">
    <property type="entry name" value="Uncharacterized protein"/>
    <property type="match status" value="1"/>
</dbReference>
<protein>
    <recommendedName>
        <fullName evidence="9">Major facilitator superfamily (MFS) profile domain-containing protein</fullName>
    </recommendedName>
</protein>
<dbReference type="InterPro" id="IPR005829">
    <property type="entry name" value="Sugar_transporter_CS"/>
</dbReference>
<evidence type="ECO:0000313" key="10">
    <source>
        <dbReference type="EMBL" id="KIW14233.1"/>
    </source>
</evidence>
<keyword evidence="4 8" id="KW-0812">Transmembrane</keyword>
<keyword evidence="6 8" id="KW-0472">Membrane</keyword>
<evidence type="ECO:0000256" key="8">
    <source>
        <dbReference type="SAM" id="Phobius"/>
    </source>
</evidence>
<feature type="transmembrane region" description="Helical" evidence="8">
    <location>
        <begin position="279"/>
        <end position="300"/>
    </location>
</feature>
<keyword evidence="5 8" id="KW-1133">Transmembrane helix</keyword>
<dbReference type="SUPFAM" id="SSF103473">
    <property type="entry name" value="MFS general substrate transporter"/>
    <property type="match status" value="1"/>
</dbReference>
<dbReference type="HOGENOM" id="CLU_001265_30_13_1"/>
<evidence type="ECO:0000259" key="9">
    <source>
        <dbReference type="PROSITE" id="PS50850"/>
    </source>
</evidence>
<feature type="transmembrane region" description="Helical" evidence="8">
    <location>
        <begin position="344"/>
        <end position="367"/>
    </location>
</feature>
<dbReference type="GeneID" id="27334098"/>
<dbReference type="PROSITE" id="PS50850">
    <property type="entry name" value="MFS"/>
    <property type="match status" value="1"/>
</dbReference>
<comment type="subcellular location">
    <subcellularLocation>
        <location evidence="1">Membrane</location>
        <topology evidence="1">Multi-pass membrane protein</topology>
    </subcellularLocation>
</comment>
<dbReference type="PANTHER" id="PTHR48022">
    <property type="entry name" value="PLASTIDIC GLUCOSE TRANSPORTER 4"/>
    <property type="match status" value="1"/>
</dbReference>
<name>A0A0D2B5L9_9EURO</name>
<accession>A0A0D2B5L9</accession>
<evidence type="ECO:0000313" key="11">
    <source>
        <dbReference type="Proteomes" id="UP000053328"/>
    </source>
</evidence>
<feature type="transmembrane region" description="Helical" evidence="8">
    <location>
        <begin position="444"/>
        <end position="463"/>
    </location>
</feature>
<dbReference type="InterPro" id="IPR020846">
    <property type="entry name" value="MFS_dom"/>
</dbReference>
<dbReference type="InterPro" id="IPR003663">
    <property type="entry name" value="Sugar/inositol_transpt"/>
</dbReference>
<evidence type="ECO:0000256" key="5">
    <source>
        <dbReference type="ARBA" id="ARBA00022989"/>
    </source>
</evidence>
<feature type="transmembrane region" description="Helical" evidence="8">
    <location>
        <begin position="379"/>
        <end position="402"/>
    </location>
</feature>
<evidence type="ECO:0000256" key="7">
    <source>
        <dbReference type="RuleBase" id="RU003346"/>
    </source>
</evidence>
<dbReference type="PROSITE" id="PS00216">
    <property type="entry name" value="SUGAR_TRANSPORT_1"/>
    <property type="match status" value="1"/>
</dbReference>
<evidence type="ECO:0000256" key="3">
    <source>
        <dbReference type="ARBA" id="ARBA00022448"/>
    </source>
</evidence>